<protein>
    <recommendedName>
        <fullName evidence="5">DUF2339 domain-containing protein</fullName>
    </recommendedName>
</protein>
<dbReference type="InterPro" id="IPR019286">
    <property type="entry name" value="DUF2339_TM"/>
</dbReference>
<feature type="transmembrane region" description="Helical" evidence="2">
    <location>
        <begin position="370"/>
        <end position="387"/>
    </location>
</feature>
<feature type="transmembrane region" description="Helical" evidence="2">
    <location>
        <begin position="166"/>
        <end position="187"/>
    </location>
</feature>
<feature type="transmembrane region" description="Helical" evidence="2">
    <location>
        <begin position="79"/>
        <end position="103"/>
    </location>
</feature>
<feature type="transmembrane region" description="Helical" evidence="2">
    <location>
        <begin position="216"/>
        <end position="234"/>
    </location>
</feature>
<feature type="transmembrane region" description="Helical" evidence="2">
    <location>
        <begin position="269"/>
        <end position="289"/>
    </location>
</feature>
<reference evidence="3 4" key="1">
    <citation type="submission" date="2016-01" db="EMBL/GenBank/DDBJ databases">
        <title>The new phylogeny of the genus Mycobacterium.</title>
        <authorList>
            <person name="Tarcisio F."/>
            <person name="Conor M."/>
            <person name="Antonella G."/>
            <person name="Elisabetta G."/>
            <person name="Giulia F.S."/>
            <person name="Sara T."/>
            <person name="Anna F."/>
            <person name="Clotilde B."/>
            <person name="Roberto B."/>
            <person name="Veronica D.S."/>
            <person name="Fabio R."/>
            <person name="Monica P."/>
            <person name="Olivier J."/>
            <person name="Enrico T."/>
            <person name="Nicola S."/>
        </authorList>
    </citation>
    <scope>NUCLEOTIDE SEQUENCE [LARGE SCALE GENOMIC DNA]</scope>
    <source>
        <strain evidence="3 4">DSM 44153</strain>
    </source>
</reference>
<evidence type="ECO:0000256" key="2">
    <source>
        <dbReference type="SAM" id="Phobius"/>
    </source>
</evidence>
<feature type="transmembrane region" description="Helical" evidence="2">
    <location>
        <begin position="492"/>
        <end position="515"/>
    </location>
</feature>
<dbReference type="PANTHER" id="PTHR38434">
    <property type="entry name" value="BLL2549 PROTEIN"/>
    <property type="match status" value="1"/>
</dbReference>
<feature type="transmembrane region" description="Helical" evidence="2">
    <location>
        <begin position="461"/>
        <end position="486"/>
    </location>
</feature>
<evidence type="ECO:0008006" key="5">
    <source>
        <dbReference type="Google" id="ProtNLM"/>
    </source>
</evidence>
<feature type="transmembrane region" description="Helical" evidence="2">
    <location>
        <begin position="140"/>
        <end position="160"/>
    </location>
</feature>
<dbReference type="Pfam" id="PF10101">
    <property type="entry name" value="DUF2339"/>
    <property type="match status" value="2"/>
</dbReference>
<dbReference type="PANTHER" id="PTHR38434:SF1">
    <property type="entry name" value="BLL2549 PROTEIN"/>
    <property type="match status" value="1"/>
</dbReference>
<accession>A0A1X2EPQ6</accession>
<feature type="transmembrane region" description="Helical" evidence="2">
    <location>
        <begin position="296"/>
        <end position="314"/>
    </location>
</feature>
<feature type="transmembrane region" description="Helical" evidence="2">
    <location>
        <begin position="427"/>
        <end position="449"/>
    </location>
</feature>
<feature type="transmembrane region" description="Helical" evidence="2">
    <location>
        <begin position="552"/>
        <end position="573"/>
    </location>
</feature>
<dbReference type="OrthoDB" id="3729996at2"/>
<proteinExistence type="predicted"/>
<feature type="transmembrane region" description="Helical" evidence="2">
    <location>
        <begin position="527"/>
        <end position="546"/>
    </location>
</feature>
<evidence type="ECO:0000256" key="1">
    <source>
        <dbReference type="SAM" id="MobiDB-lite"/>
    </source>
</evidence>
<feature type="transmembrane region" description="Helical" evidence="2">
    <location>
        <begin position="246"/>
        <end position="263"/>
    </location>
</feature>
<feature type="transmembrane region" description="Helical" evidence="2">
    <location>
        <begin position="345"/>
        <end position="364"/>
    </location>
</feature>
<dbReference type="AlphaFoldDB" id="A0A1X2EPQ6"/>
<organism evidence="3 4">
    <name type="scientific">Mycolicibacillus trivialis</name>
    <dbReference type="NCBI Taxonomy" id="1798"/>
    <lineage>
        <taxon>Bacteria</taxon>
        <taxon>Bacillati</taxon>
        <taxon>Actinomycetota</taxon>
        <taxon>Actinomycetes</taxon>
        <taxon>Mycobacteriales</taxon>
        <taxon>Mycobacteriaceae</taxon>
        <taxon>Mycolicibacillus</taxon>
    </lineage>
</organism>
<dbReference type="Proteomes" id="UP000193090">
    <property type="component" value="Unassembled WGS sequence"/>
</dbReference>
<keyword evidence="2" id="KW-1133">Transmembrane helix</keyword>
<feature type="compositionally biased region" description="Pro residues" evidence="1">
    <location>
        <begin position="45"/>
        <end position="71"/>
    </location>
</feature>
<name>A0A1X2EPQ6_9MYCO</name>
<comment type="caution">
    <text evidence="3">The sequence shown here is derived from an EMBL/GenBank/DDBJ whole genome shotgun (WGS) entry which is preliminary data.</text>
</comment>
<feature type="region of interest" description="Disordered" evidence="1">
    <location>
        <begin position="34"/>
        <end position="73"/>
    </location>
</feature>
<dbReference type="RefSeq" id="WP_085108497.1">
    <property type="nucleotide sequence ID" value="NZ_LQPZ01000008.1"/>
</dbReference>
<feature type="transmembrane region" description="Helical" evidence="2">
    <location>
        <begin position="115"/>
        <end position="133"/>
    </location>
</feature>
<keyword evidence="2" id="KW-0812">Transmembrane</keyword>
<keyword evidence="4" id="KW-1185">Reference proteome</keyword>
<evidence type="ECO:0000313" key="3">
    <source>
        <dbReference type="EMBL" id="ORX08102.1"/>
    </source>
</evidence>
<gene>
    <name evidence="3" type="ORF">AWC30_04125</name>
</gene>
<dbReference type="EMBL" id="LQPZ01000008">
    <property type="protein sequence ID" value="ORX08102.1"/>
    <property type="molecule type" value="Genomic_DNA"/>
</dbReference>
<keyword evidence="2" id="KW-0472">Membrane</keyword>
<sequence>MTASSRRVLAGVVAELDVMTYRLSQIRGQLAELEQGPEPSVAAPTPAPPAASPAPTAPALPAPPVPPAPRPRAPRDSSWIGKLLAVAGVAVTLIGVVLLLVLAAQAGLLRPEIRVLGGAALASALVGAAIWWQSRPGGRIGAIALAATGIAAGYLDVLAVTAVYEWAPAAVGLVLAAVVAAGGLVLARRWDSEQLALLVVVPLIGLAPVLTDGIDLLLVGFMLTLSAAVLPVQLDRDWVGMHAARIAAATVPLLFALLAGSGAGPATWPLAACCGLAAVLAIGSGLVLLPGSAKPAVLAALSVAGTVPVLAAGVAVGPVAAALMAAGLAAAMLAVVLLGAQLPAVARQVFAALSAVAALIAVTVGFDGPVAVPVLLGLGVVVALGGHRDVSARWAAAGFGVAGTLGLLALAPPSVVTVPTRLPVAEAVSVLVSSVLLIGWTAALGWAFRWAARPAGDGARAAGVCAGALAIYAVTVFTVTAGVLAFGTGGGFLGGHVAATLCWVAIAAGLFGYALRAPDRQARDTAVGAGLALTGTAMAKLFLFDLGTLDGMFRVAVFLVAGLVLLGMGAGYARSLTRQDRIRS</sequence>
<feature type="transmembrane region" description="Helical" evidence="2">
    <location>
        <begin position="394"/>
        <end position="415"/>
    </location>
</feature>
<dbReference type="STRING" id="1798.AWC30_04125"/>
<feature type="transmembrane region" description="Helical" evidence="2">
    <location>
        <begin position="194"/>
        <end position="210"/>
    </location>
</feature>
<feature type="transmembrane region" description="Helical" evidence="2">
    <location>
        <begin position="320"/>
        <end position="338"/>
    </location>
</feature>
<evidence type="ECO:0000313" key="4">
    <source>
        <dbReference type="Proteomes" id="UP000193090"/>
    </source>
</evidence>